<dbReference type="PANTHER" id="PTHR46671:SF7">
    <property type="entry name" value="CORE-2_I-BRANCHING ENZYME"/>
    <property type="match status" value="1"/>
</dbReference>
<protein>
    <submittedName>
        <fullName evidence="1">Uncharacterized protein</fullName>
    </submittedName>
</protein>
<dbReference type="AlphaFoldDB" id="A0AAV5WPR0"/>
<name>A0AAV5WPR0_9BILA</name>
<comment type="caution">
    <text evidence="1">The sequence shown here is derived from an EMBL/GenBank/DDBJ whole genome shotgun (WGS) entry which is preliminary data.</text>
</comment>
<gene>
    <name evidence="1" type="ORF">PFISCL1PPCAC_25298</name>
</gene>
<sequence length="97" mass="10974">SASDFIVNEINGTLLIEMFSKKFAGDEQFFTSLTATEALKIPGRFSANCSHPNYLRHVIWIGESPCKSNYMRHTACVFGVEDLPFLKNVKQFIINKV</sequence>
<accession>A0AAV5WPR0</accession>
<reference evidence="1" key="1">
    <citation type="submission" date="2023-10" db="EMBL/GenBank/DDBJ databases">
        <title>Genome assembly of Pristionchus species.</title>
        <authorList>
            <person name="Yoshida K."/>
            <person name="Sommer R.J."/>
        </authorList>
    </citation>
    <scope>NUCLEOTIDE SEQUENCE</scope>
    <source>
        <strain evidence="1">RS5133</strain>
    </source>
</reference>
<evidence type="ECO:0000313" key="1">
    <source>
        <dbReference type="EMBL" id="GMT34001.1"/>
    </source>
</evidence>
<proteinExistence type="predicted"/>
<evidence type="ECO:0000313" key="2">
    <source>
        <dbReference type="Proteomes" id="UP001432322"/>
    </source>
</evidence>
<feature type="non-terminal residue" evidence="1">
    <location>
        <position position="97"/>
    </location>
</feature>
<dbReference type="PANTHER" id="PTHR46671">
    <property type="entry name" value="PROTEIN CBG11221"/>
    <property type="match status" value="1"/>
</dbReference>
<feature type="non-terminal residue" evidence="1">
    <location>
        <position position="1"/>
    </location>
</feature>
<keyword evidence="2" id="KW-1185">Reference proteome</keyword>
<dbReference type="Proteomes" id="UP001432322">
    <property type="component" value="Unassembled WGS sequence"/>
</dbReference>
<dbReference type="EMBL" id="BTSY01000006">
    <property type="protein sequence ID" value="GMT34001.1"/>
    <property type="molecule type" value="Genomic_DNA"/>
</dbReference>
<organism evidence="1 2">
    <name type="scientific">Pristionchus fissidentatus</name>
    <dbReference type="NCBI Taxonomy" id="1538716"/>
    <lineage>
        <taxon>Eukaryota</taxon>
        <taxon>Metazoa</taxon>
        <taxon>Ecdysozoa</taxon>
        <taxon>Nematoda</taxon>
        <taxon>Chromadorea</taxon>
        <taxon>Rhabditida</taxon>
        <taxon>Rhabditina</taxon>
        <taxon>Diplogasteromorpha</taxon>
        <taxon>Diplogasteroidea</taxon>
        <taxon>Neodiplogasteridae</taxon>
        <taxon>Pristionchus</taxon>
    </lineage>
</organism>